<accession>A0A9P4NWQ5</accession>
<dbReference type="InterPro" id="IPR050177">
    <property type="entry name" value="Lipid_A_modif_metabolic_enz"/>
</dbReference>
<sequence length="480" mass="53030">MSLIVIGIAITISLLFAYLYHLSSALSGVPEEVLKLSPHRWTEQECRETYEKVKEKPIDFNAHLPPKQDRRYIVVGGSGLVGGDIILHLLARGQSPKSIRLIDFRPPFREDMLSGPAGDISFYQADISSTSSINAAFSHPWPKELSTLPLTVFHTAAVINANERHISLLHKCSAVNTLGAKNVVAAAKSAGCSILIATSSASLAVRPPRFWLLPWEKWPKGYFQLLDEKDAEEPVRKHGEYFGNYGFTKALGEKLILEADEAGFRTGSIRPGNGIYGNKYDQTSGNYLRRGDVPTWISHIRQNFVSGHNISNAHLLFEAALLTPSSQKCSGKAFLITDPNPTISFSDIYTLLTTLSATGFKIQLVPPILLFLLSYPIEMYHTLQCKYPKSLPALGADLKMLQPTLFNISNGHFVCDDSAARRSVQEGGLGYKGVCTTLEGMTMQVLEWNREHEGLRKEEEIGEKNVVRELKNMGAVGGKT</sequence>
<protein>
    <submittedName>
        <fullName evidence="4">Dehydrogenase-like protein</fullName>
    </submittedName>
</protein>
<keyword evidence="5" id="KW-1185">Reference proteome</keyword>
<dbReference type="SUPFAM" id="SSF51735">
    <property type="entry name" value="NAD(P)-binding Rossmann-fold domains"/>
    <property type="match status" value="1"/>
</dbReference>
<dbReference type="EMBL" id="MU007023">
    <property type="protein sequence ID" value="KAF2433022.1"/>
    <property type="molecule type" value="Genomic_DNA"/>
</dbReference>
<dbReference type="PANTHER" id="PTHR43245:SF51">
    <property type="entry name" value="SHORT CHAIN DEHYDROGENASE_REDUCTASE FAMILY 42E, MEMBER 2"/>
    <property type="match status" value="1"/>
</dbReference>
<dbReference type="Proteomes" id="UP000800235">
    <property type="component" value="Unassembled WGS sequence"/>
</dbReference>
<comment type="caution">
    <text evidence="4">The sequence shown here is derived from an EMBL/GenBank/DDBJ whole genome shotgun (WGS) entry which is preliminary data.</text>
</comment>
<gene>
    <name evidence="4" type="ORF">EJ08DRAFT_608388</name>
</gene>
<evidence type="ECO:0000259" key="3">
    <source>
        <dbReference type="Pfam" id="PF01073"/>
    </source>
</evidence>
<name>A0A9P4NWQ5_9PEZI</name>
<dbReference type="GO" id="GO:0006694">
    <property type="term" value="P:steroid biosynthetic process"/>
    <property type="evidence" value="ECO:0007669"/>
    <property type="project" value="InterPro"/>
</dbReference>
<dbReference type="GO" id="GO:0016616">
    <property type="term" value="F:oxidoreductase activity, acting on the CH-OH group of donors, NAD or NADP as acceptor"/>
    <property type="evidence" value="ECO:0007669"/>
    <property type="project" value="InterPro"/>
</dbReference>
<dbReference type="Gene3D" id="3.40.50.720">
    <property type="entry name" value="NAD(P)-binding Rossmann-like Domain"/>
    <property type="match status" value="1"/>
</dbReference>
<feature type="domain" description="3-beta hydroxysteroid dehydrogenase/isomerase" evidence="3">
    <location>
        <begin position="73"/>
        <end position="352"/>
    </location>
</feature>
<evidence type="ECO:0000313" key="4">
    <source>
        <dbReference type="EMBL" id="KAF2433022.1"/>
    </source>
</evidence>
<comment type="similarity">
    <text evidence="1">Belongs to the 3-beta-HSD family.</text>
</comment>
<dbReference type="InterPro" id="IPR002225">
    <property type="entry name" value="3Beta_OHSteriod_DH/Estase"/>
</dbReference>
<keyword evidence="2" id="KW-0560">Oxidoreductase</keyword>
<evidence type="ECO:0000256" key="1">
    <source>
        <dbReference type="ARBA" id="ARBA00009219"/>
    </source>
</evidence>
<reference evidence="4" key="1">
    <citation type="journal article" date="2020" name="Stud. Mycol.">
        <title>101 Dothideomycetes genomes: a test case for predicting lifestyles and emergence of pathogens.</title>
        <authorList>
            <person name="Haridas S."/>
            <person name="Albert R."/>
            <person name="Binder M."/>
            <person name="Bloem J."/>
            <person name="Labutti K."/>
            <person name="Salamov A."/>
            <person name="Andreopoulos B."/>
            <person name="Baker S."/>
            <person name="Barry K."/>
            <person name="Bills G."/>
            <person name="Bluhm B."/>
            <person name="Cannon C."/>
            <person name="Castanera R."/>
            <person name="Culley D."/>
            <person name="Daum C."/>
            <person name="Ezra D."/>
            <person name="Gonzalez J."/>
            <person name="Henrissat B."/>
            <person name="Kuo A."/>
            <person name="Liang C."/>
            <person name="Lipzen A."/>
            <person name="Lutzoni F."/>
            <person name="Magnuson J."/>
            <person name="Mondo S."/>
            <person name="Nolan M."/>
            <person name="Ohm R."/>
            <person name="Pangilinan J."/>
            <person name="Park H.-J."/>
            <person name="Ramirez L."/>
            <person name="Alfaro M."/>
            <person name="Sun H."/>
            <person name="Tritt A."/>
            <person name="Yoshinaga Y."/>
            <person name="Zwiers L.-H."/>
            <person name="Turgeon B."/>
            <person name="Goodwin S."/>
            <person name="Spatafora J."/>
            <person name="Crous P."/>
            <person name="Grigoriev I."/>
        </authorList>
    </citation>
    <scope>NUCLEOTIDE SEQUENCE</scope>
    <source>
        <strain evidence="4">CBS 130266</strain>
    </source>
</reference>
<proteinExistence type="inferred from homology"/>
<dbReference type="OrthoDB" id="10058185at2759"/>
<organism evidence="4 5">
    <name type="scientific">Tothia fuscella</name>
    <dbReference type="NCBI Taxonomy" id="1048955"/>
    <lineage>
        <taxon>Eukaryota</taxon>
        <taxon>Fungi</taxon>
        <taxon>Dikarya</taxon>
        <taxon>Ascomycota</taxon>
        <taxon>Pezizomycotina</taxon>
        <taxon>Dothideomycetes</taxon>
        <taxon>Pleosporomycetidae</taxon>
        <taxon>Venturiales</taxon>
        <taxon>Cylindrosympodiaceae</taxon>
        <taxon>Tothia</taxon>
    </lineage>
</organism>
<dbReference type="Pfam" id="PF01073">
    <property type="entry name" value="3Beta_HSD"/>
    <property type="match status" value="1"/>
</dbReference>
<dbReference type="InterPro" id="IPR036291">
    <property type="entry name" value="NAD(P)-bd_dom_sf"/>
</dbReference>
<evidence type="ECO:0000313" key="5">
    <source>
        <dbReference type="Proteomes" id="UP000800235"/>
    </source>
</evidence>
<dbReference type="PANTHER" id="PTHR43245">
    <property type="entry name" value="BIFUNCTIONAL POLYMYXIN RESISTANCE PROTEIN ARNA"/>
    <property type="match status" value="1"/>
</dbReference>
<evidence type="ECO:0000256" key="2">
    <source>
        <dbReference type="ARBA" id="ARBA00023002"/>
    </source>
</evidence>
<dbReference type="AlphaFoldDB" id="A0A9P4NWQ5"/>